<name>A0ABP7VP68_9ACTN</name>
<dbReference type="PANTHER" id="PTHR30532:SF24">
    <property type="entry name" value="FERRIC ENTEROBACTIN-BINDING PERIPLASMIC PROTEIN FEPB"/>
    <property type="match status" value="1"/>
</dbReference>
<dbReference type="Pfam" id="PF01497">
    <property type="entry name" value="Peripla_BP_2"/>
    <property type="match status" value="1"/>
</dbReference>
<gene>
    <name evidence="6" type="ORF">GCM10022214_29160</name>
</gene>
<dbReference type="PROSITE" id="PS50983">
    <property type="entry name" value="FE_B12_PBP"/>
    <property type="match status" value="1"/>
</dbReference>
<comment type="caution">
    <text evidence="6">The sequence shown here is derived from an EMBL/GenBank/DDBJ whole genome shotgun (WGS) entry which is preliminary data.</text>
</comment>
<dbReference type="InterPro" id="IPR002491">
    <property type="entry name" value="ABC_transptr_periplasmic_BD"/>
</dbReference>
<keyword evidence="7" id="KW-1185">Reference proteome</keyword>
<organism evidence="6 7">
    <name type="scientific">Actinomadura miaoliensis</name>
    <dbReference type="NCBI Taxonomy" id="430685"/>
    <lineage>
        <taxon>Bacteria</taxon>
        <taxon>Bacillati</taxon>
        <taxon>Actinomycetota</taxon>
        <taxon>Actinomycetes</taxon>
        <taxon>Streptosporangiales</taxon>
        <taxon>Thermomonosporaceae</taxon>
        <taxon>Actinomadura</taxon>
    </lineage>
</organism>
<dbReference type="SUPFAM" id="SSF53807">
    <property type="entry name" value="Helical backbone' metal receptor"/>
    <property type="match status" value="1"/>
</dbReference>
<comment type="subcellular location">
    <subcellularLocation>
        <location evidence="1">Cell envelope</location>
    </subcellularLocation>
</comment>
<protein>
    <submittedName>
        <fullName evidence="6">Iron-siderophore ABC transporter substrate-binding protein</fullName>
    </submittedName>
</protein>
<accession>A0ABP7VP68</accession>
<sequence length="348" mass="36737">MSPTSLSPTPPWSAGPSSARRIALALAAVLLMTLGLAACGGDDGSDGDGAAAAGQGAPVRIQHKYGTTEVPASPKRVVTVGWTDQDAVLALGVKPLGVVEFTGLGLSVDKYPWSAGRWGGTAPTVVGQREDLKMEKIAALRPDLILALYTGITKEQYDQLSKIAPTVAQSARYDDYAMPWKEATLVTGRALGKEAQAKELIAAVDQRFARAREQNPQLVGKTFAVADPFKPGQYAVFGPGDAKVEFMKGLGLTVPDAVAEAAGKEQAAVIGSERADLLDTDRLIFLTSVPDARKTVQADKVYTGLKVAKENRAVFVPYNPTGAAVSFNTVLSIPYAIDQMVPLLNNTR</sequence>
<dbReference type="Gene3D" id="3.40.50.1980">
    <property type="entry name" value="Nitrogenase molybdenum iron protein domain"/>
    <property type="match status" value="2"/>
</dbReference>
<evidence type="ECO:0000313" key="7">
    <source>
        <dbReference type="Proteomes" id="UP001500683"/>
    </source>
</evidence>
<evidence type="ECO:0000313" key="6">
    <source>
        <dbReference type="EMBL" id="GAA4071507.1"/>
    </source>
</evidence>
<feature type="domain" description="Fe/B12 periplasmic-binding" evidence="5">
    <location>
        <begin position="76"/>
        <end position="348"/>
    </location>
</feature>
<evidence type="ECO:0000256" key="1">
    <source>
        <dbReference type="ARBA" id="ARBA00004196"/>
    </source>
</evidence>
<evidence type="ECO:0000256" key="3">
    <source>
        <dbReference type="ARBA" id="ARBA00022448"/>
    </source>
</evidence>
<evidence type="ECO:0000259" key="5">
    <source>
        <dbReference type="PROSITE" id="PS50983"/>
    </source>
</evidence>
<dbReference type="CDD" id="cd01146">
    <property type="entry name" value="FhuD"/>
    <property type="match status" value="1"/>
</dbReference>
<evidence type="ECO:0000256" key="2">
    <source>
        <dbReference type="ARBA" id="ARBA00008814"/>
    </source>
</evidence>
<dbReference type="RefSeq" id="WP_344946597.1">
    <property type="nucleotide sequence ID" value="NZ_BAAAZG010000017.1"/>
</dbReference>
<evidence type="ECO:0000256" key="4">
    <source>
        <dbReference type="ARBA" id="ARBA00022729"/>
    </source>
</evidence>
<dbReference type="EMBL" id="BAAAZG010000017">
    <property type="protein sequence ID" value="GAA4071507.1"/>
    <property type="molecule type" value="Genomic_DNA"/>
</dbReference>
<proteinExistence type="inferred from homology"/>
<dbReference type="InterPro" id="IPR051313">
    <property type="entry name" value="Bact_iron-sidero_bind"/>
</dbReference>
<dbReference type="Proteomes" id="UP001500683">
    <property type="component" value="Unassembled WGS sequence"/>
</dbReference>
<keyword evidence="4" id="KW-0732">Signal</keyword>
<comment type="similarity">
    <text evidence="2">Belongs to the bacterial solute-binding protein 8 family.</text>
</comment>
<reference evidence="7" key="1">
    <citation type="journal article" date="2019" name="Int. J. Syst. Evol. Microbiol.">
        <title>The Global Catalogue of Microorganisms (GCM) 10K type strain sequencing project: providing services to taxonomists for standard genome sequencing and annotation.</title>
        <authorList>
            <consortium name="The Broad Institute Genomics Platform"/>
            <consortium name="The Broad Institute Genome Sequencing Center for Infectious Disease"/>
            <person name="Wu L."/>
            <person name="Ma J."/>
        </authorList>
    </citation>
    <scope>NUCLEOTIDE SEQUENCE [LARGE SCALE GENOMIC DNA]</scope>
    <source>
        <strain evidence="7">JCM 16702</strain>
    </source>
</reference>
<dbReference type="PANTHER" id="PTHR30532">
    <property type="entry name" value="IRON III DICITRATE-BINDING PERIPLASMIC PROTEIN"/>
    <property type="match status" value="1"/>
</dbReference>
<keyword evidence="3" id="KW-0813">Transport</keyword>